<proteinExistence type="predicted"/>
<dbReference type="CDD" id="cd00121">
    <property type="entry name" value="MATH"/>
    <property type="match status" value="2"/>
</dbReference>
<organism evidence="3 4">
    <name type="scientific">Vitis vinifera</name>
    <name type="common">Grape</name>
    <dbReference type="NCBI Taxonomy" id="29760"/>
    <lineage>
        <taxon>Eukaryota</taxon>
        <taxon>Viridiplantae</taxon>
        <taxon>Streptophyta</taxon>
        <taxon>Embryophyta</taxon>
        <taxon>Tracheophyta</taxon>
        <taxon>Spermatophyta</taxon>
        <taxon>Magnoliopsida</taxon>
        <taxon>eudicotyledons</taxon>
        <taxon>Gunneridae</taxon>
        <taxon>Pentapetalae</taxon>
        <taxon>rosids</taxon>
        <taxon>Vitales</taxon>
        <taxon>Vitaceae</taxon>
        <taxon>Viteae</taxon>
        <taxon>Vitis</taxon>
    </lineage>
</organism>
<dbReference type="Gene3D" id="2.60.210.10">
    <property type="entry name" value="Apoptosis, Tumor Necrosis Factor Receptor Associated Protein 2, Chain A"/>
    <property type="match status" value="2"/>
</dbReference>
<dbReference type="AlphaFoldDB" id="A0A438GPJ2"/>
<dbReference type="Pfam" id="PF22486">
    <property type="entry name" value="MATH_2"/>
    <property type="match status" value="2"/>
</dbReference>
<evidence type="ECO:0000313" key="4">
    <source>
        <dbReference type="Proteomes" id="UP000288805"/>
    </source>
</evidence>
<evidence type="ECO:0000256" key="1">
    <source>
        <dbReference type="SAM" id="Coils"/>
    </source>
</evidence>
<dbReference type="PANTHER" id="PTHR47242">
    <property type="entry name" value="TRAF-LIKE FAMILY PROTEIN"/>
    <property type="match status" value="1"/>
</dbReference>
<dbReference type="PANTHER" id="PTHR47242:SF1">
    <property type="entry name" value="TRAF-LIKE FAMILY PROTEIN"/>
    <property type="match status" value="1"/>
</dbReference>
<dbReference type="InterPro" id="IPR002083">
    <property type="entry name" value="MATH/TRAF_dom"/>
</dbReference>
<feature type="domain" description="MATH" evidence="2">
    <location>
        <begin position="121"/>
        <end position="245"/>
    </location>
</feature>
<accession>A0A438GPJ2</accession>
<dbReference type="PROSITE" id="PS50144">
    <property type="entry name" value="MATH"/>
    <property type="match status" value="2"/>
</dbReference>
<dbReference type="InterPro" id="IPR008974">
    <property type="entry name" value="TRAF-like"/>
</dbReference>
<name>A0A438GPJ2_VITVI</name>
<keyword evidence="1" id="KW-0175">Coiled coil</keyword>
<evidence type="ECO:0000259" key="2">
    <source>
        <dbReference type="PROSITE" id="PS50144"/>
    </source>
</evidence>
<sequence length="985" mass="111029">MAPGQSQPPCYLSMFLEVTDSLNTSYDWSCFVHYRVSVINQKGEERSITKESQSRYSKSAKEFGWPEFVTLASLFDQDSGLLVQDTVAFSVDLLILKETSLLEDCTESSNACFEIDQDKKLGSFTWKVENFLSFKEIMQNRKIFSKFFEVGGCELRIGVYESFDTVSTYLECDPSAVSDPDKNFWVSYRMGVVNQKDHNKSLWKESSLCTKTWSSSTLQFMKVADLLEVGAGYLVRETVIFVCEILDYCPWFEFSDLEVLAPHCNQDTTSESDKLVNSDESTSHSKETAPLIAAKLAGFLINLCCDLNDSVKAKYWLPPVKFSASNEEKQEVTVGDELSPSAFFMRKVKVLQHATIDLLLDIMVKFCQTSDSRSSEDFYDIGLGPLNSHKAVSKSESYVENGGSDCVHFLIHGRGPKVDEKTSTCSIRFMGVNETDMPKKEIPGDYICSPEISAGTTFDLDSIQACQIEWQSEELLELIVNSLKAKDVTLSQVFFRVEAEDSIYTKILFILTKAPKSLQPDLVTLIPKLIDLSEHPLVACALLDQLQRSDAEPALQLPVLAAISKMQFGSEVAECVLVHASSLLGGLKDEPLAAAIDFLFKAASRCQKILLAVRVVRARLQSLGAEVSACVLEVLSKAVNSCSEIAETMLRDIDSVPEPDGKCLVEEQLLQFSDIYLLVEMLSMPCLSVEVSQAFERAVVRGIIMDQSMAMVLERRHAQSLNFDSVSSAQNNLHKDMALEEKTGSLPAQEVDFTLVLRLARTLALSRDSRVYGFVRMLYAILFKMFAKEDYHRKILKGLVDRAITPAEHCCEVNIDLDILALLVHEEQGISKQVLNMMREVVELSNVDRATLRRQLRAKEKENIHTQEIRQAELSNMLREKAILLDRLSESEATIDHLKSEVRLGKEHFAQEKMELTGQMREVKNRIEQLRSERDSKIAKLSMEKKLYQDCLHDAEAQQSLLKFQKHDELKTLKMRDCGNLLHHA</sequence>
<dbReference type="SUPFAM" id="SSF49599">
    <property type="entry name" value="TRAF domain-like"/>
    <property type="match status" value="2"/>
</dbReference>
<comment type="caution">
    <text evidence="3">The sequence shown here is derived from an EMBL/GenBank/DDBJ whole genome shotgun (WGS) entry which is preliminary data.</text>
</comment>
<reference evidence="3 4" key="1">
    <citation type="journal article" date="2018" name="PLoS Genet.">
        <title>Population sequencing reveals clonal diversity and ancestral inbreeding in the grapevine cultivar Chardonnay.</title>
        <authorList>
            <person name="Roach M.J."/>
            <person name="Johnson D.L."/>
            <person name="Bohlmann J."/>
            <person name="van Vuuren H.J."/>
            <person name="Jones S.J."/>
            <person name="Pretorius I.S."/>
            <person name="Schmidt S.A."/>
            <person name="Borneman A.R."/>
        </authorList>
    </citation>
    <scope>NUCLEOTIDE SEQUENCE [LARGE SCALE GENOMIC DNA]</scope>
    <source>
        <strain evidence="4">cv. Chardonnay</strain>
        <tissue evidence="3">Leaf</tissue>
    </source>
</reference>
<evidence type="ECO:0000313" key="3">
    <source>
        <dbReference type="EMBL" id="RVW74121.1"/>
    </source>
</evidence>
<dbReference type="EMBL" id="QGNW01000376">
    <property type="protein sequence ID" value="RVW74121.1"/>
    <property type="molecule type" value="Genomic_DNA"/>
</dbReference>
<feature type="coiled-coil region" evidence="1">
    <location>
        <begin position="881"/>
        <end position="940"/>
    </location>
</feature>
<feature type="domain" description="MATH" evidence="2">
    <location>
        <begin position="1"/>
        <end position="93"/>
    </location>
</feature>
<gene>
    <name evidence="3" type="ORF">CK203_052221</name>
</gene>
<dbReference type="Proteomes" id="UP000288805">
    <property type="component" value="Unassembled WGS sequence"/>
</dbReference>
<protein>
    <recommendedName>
        <fullName evidence="2">MATH domain-containing protein</fullName>
    </recommendedName>
</protein>